<sequence>MEDRTLVPAGRAGDPKAPLTPIVVKTEPDTKTHRLKEEDVSDVPVKVPRFQYVDFPSLHRCIQQLTVPPLDSWLEGCPLTLGRPSGGHGPITSKERVPKFKYVDYPSLHHCIQQLSVPPLESWRSGLARPGNGVMGGPGSIVALPGVARENSIGHGDGSASAQMPDQYTAFPFPGTDPGSMQSRISSKQMPSKQQQFEPNLSSTPCAKPNVRSPREESRSEVVRSDQRSQKVAGPKIPRKVIRRPKWNSVTVLTLGKGFGEQSQSLSAPSAKRCFQTQKNCGSTRKVTEKKSHIEVLARRNLQQTKMNVFEAVRQLQFVTRARTG</sequence>
<name>A0ACC2FXL5_DALPE</name>
<evidence type="ECO:0000313" key="2">
    <source>
        <dbReference type="Proteomes" id="UP001157502"/>
    </source>
</evidence>
<accession>A0ACC2FXL5</accession>
<keyword evidence="2" id="KW-1185">Reference proteome</keyword>
<gene>
    <name evidence="1" type="ORF">DPEC_G00232890</name>
</gene>
<dbReference type="Proteomes" id="UP001157502">
    <property type="component" value="Chromosome 20"/>
</dbReference>
<organism evidence="1 2">
    <name type="scientific">Dallia pectoralis</name>
    <name type="common">Alaska blackfish</name>
    <dbReference type="NCBI Taxonomy" id="75939"/>
    <lineage>
        <taxon>Eukaryota</taxon>
        <taxon>Metazoa</taxon>
        <taxon>Chordata</taxon>
        <taxon>Craniata</taxon>
        <taxon>Vertebrata</taxon>
        <taxon>Euteleostomi</taxon>
        <taxon>Actinopterygii</taxon>
        <taxon>Neopterygii</taxon>
        <taxon>Teleostei</taxon>
        <taxon>Protacanthopterygii</taxon>
        <taxon>Esociformes</taxon>
        <taxon>Umbridae</taxon>
        <taxon>Dallia</taxon>
    </lineage>
</organism>
<evidence type="ECO:0000313" key="1">
    <source>
        <dbReference type="EMBL" id="KAJ7996033.1"/>
    </source>
</evidence>
<proteinExistence type="predicted"/>
<dbReference type="EMBL" id="CM055747">
    <property type="protein sequence ID" value="KAJ7996033.1"/>
    <property type="molecule type" value="Genomic_DNA"/>
</dbReference>
<comment type="caution">
    <text evidence="1">The sequence shown here is derived from an EMBL/GenBank/DDBJ whole genome shotgun (WGS) entry which is preliminary data.</text>
</comment>
<protein>
    <submittedName>
        <fullName evidence="1">Uncharacterized protein</fullName>
    </submittedName>
</protein>
<reference evidence="1" key="1">
    <citation type="submission" date="2021-05" db="EMBL/GenBank/DDBJ databases">
        <authorList>
            <person name="Pan Q."/>
            <person name="Jouanno E."/>
            <person name="Zahm M."/>
            <person name="Klopp C."/>
            <person name="Cabau C."/>
            <person name="Louis A."/>
            <person name="Berthelot C."/>
            <person name="Parey E."/>
            <person name="Roest Crollius H."/>
            <person name="Montfort J."/>
            <person name="Robinson-Rechavi M."/>
            <person name="Bouchez O."/>
            <person name="Lampietro C."/>
            <person name="Lopez Roques C."/>
            <person name="Donnadieu C."/>
            <person name="Postlethwait J."/>
            <person name="Bobe J."/>
            <person name="Dillon D."/>
            <person name="Chandos A."/>
            <person name="von Hippel F."/>
            <person name="Guiguen Y."/>
        </authorList>
    </citation>
    <scope>NUCLEOTIDE SEQUENCE</scope>
    <source>
        <strain evidence="1">YG-Jan2019</strain>
    </source>
</reference>